<feature type="non-terminal residue" evidence="1">
    <location>
        <position position="1"/>
    </location>
</feature>
<name>A0A3B0YKZ6_9ZZZZ</name>
<dbReference type="Gene3D" id="1.10.1130.10">
    <property type="entry name" value="Flavocytochrome C3, Chain A"/>
    <property type="match status" value="1"/>
</dbReference>
<gene>
    <name evidence="1" type="ORF">MNBD_GAMMA10-2209</name>
</gene>
<proteinExistence type="predicted"/>
<evidence type="ECO:0000313" key="1">
    <source>
        <dbReference type="EMBL" id="VAW69594.1"/>
    </source>
</evidence>
<sequence>SCSSCHNGTIATGAPTPHFSSKQCDLCHNTNGWGGVNRYNHSLFYEPMNHRGISRCSVCHTRNSDAVNYRDNPGLGPDCGACHIRSYDAGEHKGRTATELKNCSGACHEPGPEHRVSDPDWG</sequence>
<protein>
    <submittedName>
        <fullName evidence="1">Uncharacterized protein</fullName>
    </submittedName>
</protein>
<organism evidence="1">
    <name type="scientific">hydrothermal vent metagenome</name>
    <dbReference type="NCBI Taxonomy" id="652676"/>
    <lineage>
        <taxon>unclassified sequences</taxon>
        <taxon>metagenomes</taxon>
        <taxon>ecological metagenomes</taxon>
    </lineage>
</organism>
<accession>A0A3B0YKZ6</accession>
<dbReference type="InterPro" id="IPR036280">
    <property type="entry name" value="Multihaem_cyt_sf"/>
</dbReference>
<dbReference type="EMBL" id="UOFJ01000446">
    <property type="protein sequence ID" value="VAW69594.1"/>
    <property type="molecule type" value="Genomic_DNA"/>
</dbReference>
<reference evidence="1" key="1">
    <citation type="submission" date="2018-06" db="EMBL/GenBank/DDBJ databases">
        <authorList>
            <person name="Zhirakovskaya E."/>
        </authorList>
    </citation>
    <scope>NUCLEOTIDE SEQUENCE</scope>
</reference>
<dbReference type="SUPFAM" id="SSF48695">
    <property type="entry name" value="Multiheme cytochromes"/>
    <property type="match status" value="1"/>
</dbReference>
<dbReference type="AlphaFoldDB" id="A0A3B0YKZ6"/>